<evidence type="ECO:0000313" key="2">
    <source>
        <dbReference type="EMBL" id="WFE90503.1"/>
    </source>
</evidence>
<dbReference type="RefSeq" id="WP_265679674.1">
    <property type="nucleotide sequence ID" value="NZ_CP120863.1"/>
</dbReference>
<reference evidence="2 3" key="1">
    <citation type="submission" date="2023-03" db="EMBL/GenBank/DDBJ databases">
        <title>Roseibium porphyridii sp. nov. and Roseibium rhodosorbium sp. nov. isolated from marine algae, Porphyridium cruentum and Rhodosorus marinus, respectively.</title>
        <authorList>
            <person name="Lee M.W."/>
            <person name="Choi B.J."/>
            <person name="Lee J.K."/>
            <person name="Choi D.G."/>
            <person name="Baek J.H."/>
            <person name="Bayburt H."/>
            <person name="Kim J.M."/>
            <person name="Han D.M."/>
            <person name="Kim K.H."/>
            <person name="Jeon C.O."/>
        </authorList>
    </citation>
    <scope>NUCLEOTIDE SEQUENCE [LARGE SCALE GENOMIC DNA]</scope>
    <source>
        <strain evidence="2 3">KMA01</strain>
    </source>
</reference>
<dbReference type="EMBL" id="CP120863">
    <property type="protein sequence ID" value="WFE90503.1"/>
    <property type="molecule type" value="Genomic_DNA"/>
</dbReference>
<dbReference type="SUPFAM" id="SSF53300">
    <property type="entry name" value="vWA-like"/>
    <property type="match status" value="1"/>
</dbReference>
<gene>
    <name evidence="2" type="ORF">K1718_03885</name>
</gene>
<dbReference type="Gene3D" id="3.40.50.410">
    <property type="entry name" value="von Willebrand factor, type A domain"/>
    <property type="match status" value="1"/>
</dbReference>
<protein>
    <submittedName>
        <fullName evidence="2">VWA domain-containing protein</fullName>
    </submittedName>
</protein>
<dbReference type="Proteomes" id="UP001209803">
    <property type="component" value="Chromosome"/>
</dbReference>
<keyword evidence="3" id="KW-1185">Reference proteome</keyword>
<dbReference type="InterPro" id="IPR036465">
    <property type="entry name" value="vWFA_dom_sf"/>
</dbReference>
<dbReference type="InterPro" id="IPR002035">
    <property type="entry name" value="VWF_A"/>
</dbReference>
<dbReference type="PROSITE" id="PS50234">
    <property type="entry name" value="VWFA"/>
    <property type="match status" value="1"/>
</dbReference>
<sequence length="661" mass="71314">MLALFTISLLTIGAQAQDRERAILVLDGSGSMWGQIDGVSKIEIARGEIAQMLTGWDKNIDLGLMTYGHRTKGDCNDIELVVPPQPLNGNAFQGAVNSISPKGKTPLSTAVRLAAEEMRFTEERATVVLLSDGLETCEADPCALASSLEAQGVDFTAHVIGFDISANEAKQLSCLAENTGGQFFLAGNSGELTEALAQTVQTIAVTEPEPAPEPVVVAEAKPEPAPAPAGPQGIQALAKLCETCDFLEKDVFWYLYEAKADANGKRKEISRNNNAQPIFETGQGEYHLGAKYGEAYVSSDFTVSAGQLTEGVINLNAGNLRVRAEAAPGGTSLNDKMFYYVYEAKKDLEGKRKEVSRSGAANHVFRLPAGEYHIVAIHGKARATADLTVEAGALTDHVFDMNAGYLRITGVPTSGAEPLKDNQFYYVFEAKKDLEGNRREVDRSGAAQPLFRLSAGDYHVVATHGKARTSFDVTIGADQLSDETVDMNVGYLRIANLLAEGQPPVDKDVFYYVYEAKKDLEGKRKEVDRSGNAKPLFRLSAGDYHVLATYGNSSVTADLTVDAGALTDQTMVQNAGVLRAETVLEEGGAALDKGVFWYVMSGQQDLEGKRAEITRSGNAKPIFRLKEGSYQLNVRYGNETYSFPMDVSAGEVKDASLLLKK</sequence>
<name>A0ABY8F4S7_9HYPH</name>
<evidence type="ECO:0000259" key="1">
    <source>
        <dbReference type="PROSITE" id="PS50234"/>
    </source>
</evidence>
<dbReference type="Pfam" id="PF13519">
    <property type="entry name" value="VWA_2"/>
    <property type="match status" value="1"/>
</dbReference>
<proteinExistence type="predicted"/>
<organism evidence="2 3">
    <name type="scientific">Roseibium porphyridii</name>
    <dbReference type="NCBI Taxonomy" id="2866279"/>
    <lineage>
        <taxon>Bacteria</taxon>
        <taxon>Pseudomonadati</taxon>
        <taxon>Pseudomonadota</taxon>
        <taxon>Alphaproteobacteria</taxon>
        <taxon>Hyphomicrobiales</taxon>
        <taxon>Stappiaceae</taxon>
        <taxon>Roseibium</taxon>
    </lineage>
</organism>
<dbReference type="SMART" id="SM00327">
    <property type="entry name" value="VWA"/>
    <property type="match status" value="1"/>
</dbReference>
<evidence type="ECO:0000313" key="3">
    <source>
        <dbReference type="Proteomes" id="UP001209803"/>
    </source>
</evidence>
<accession>A0ABY8F4S7</accession>
<feature type="domain" description="VWFA" evidence="1">
    <location>
        <begin position="21"/>
        <end position="200"/>
    </location>
</feature>